<dbReference type="Proteomes" id="UP000265520">
    <property type="component" value="Unassembled WGS sequence"/>
</dbReference>
<sequence length="39" mass="4314">MNDEGEIVALEAEELEEDDEPEAECKIIGVLGKMGEYNT</sequence>
<accession>A0A392UQG9</accession>
<evidence type="ECO:0000313" key="2">
    <source>
        <dbReference type="Proteomes" id="UP000265520"/>
    </source>
</evidence>
<dbReference type="EMBL" id="LXQA010872265">
    <property type="protein sequence ID" value="MCI74977.1"/>
    <property type="molecule type" value="Genomic_DNA"/>
</dbReference>
<reference evidence="1 2" key="1">
    <citation type="journal article" date="2018" name="Front. Plant Sci.">
        <title>Red Clover (Trifolium pratense) and Zigzag Clover (T. medium) - A Picture of Genomic Similarities and Differences.</title>
        <authorList>
            <person name="Dluhosova J."/>
            <person name="Istvanek J."/>
            <person name="Nedelnik J."/>
            <person name="Repkova J."/>
        </authorList>
    </citation>
    <scope>NUCLEOTIDE SEQUENCE [LARGE SCALE GENOMIC DNA]</scope>
    <source>
        <strain evidence="2">cv. 10/8</strain>
        <tissue evidence="1">Leaf</tissue>
    </source>
</reference>
<comment type="caution">
    <text evidence="1">The sequence shown here is derived from an EMBL/GenBank/DDBJ whole genome shotgun (WGS) entry which is preliminary data.</text>
</comment>
<evidence type="ECO:0000313" key="1">
    <source>
        <dbReference type="EMBL" id="MCI74977.1"/>
    </source>
</evidence>
<dbReference type="AlphaFoldDB" id="A0A392UQG9"/>
<feature type="non-terminal residue" evidence="1">
    <location>
        <position position="39"/>
    </location>
</feature>
<keyword evidence="2" id="KW-1185">Reference proteome</keyword>
<name>A0A392UQG9_9FABA</name>
<proteinExistence type="predicted"/>
<organism evidence="1 2">
    <name type="scientific">Trifolium medium</name>
    <dbReference type="NCBI Taxonomy" id="97028"/>
    <lineage>
        <taxon>Eukaryota</taxon>
        <taxon>Viridiplantae</taxon>
        <taxon>Streptophyta</taxon>
        <taxon>Embryophyta</taxon>
        <taxon>Tracheophyta</taxon>
        <taxon>Spermatophyta</taxon>
        <taxon>Magnoliopsida</taxon>
        <taxon>eudicotyledons</taxon>
        <taxon>Gunneridae</taxon>
        <taxon>Pentapetalae</taxon>
        <taxon>rosids</taxon>
        <taxon>fabids</taxon>
        <taxon>Fabales</taxon>
        <taxon>Fabaceae</taxon>
        <taxon>Papilionoideae</taxon>
        <taxon>50 kb inversion clade</taxon>
        <taxon>NPAAA clade</taxon>
        <taxon>Hologalegina</taxon>
        <taxon>IRL clade</taxon>
        <taxon>Trifolieae</taxon>
        <taxon>Trifolium</taxon>
    </lineage>
</organism>
<protein>
    <submittedName>
        <fullName evidence="1">Uncharacterized protein</fullName>
    </submittedName>
</protein>